<keyword evidence="3 15" id="KW-1003">Cell membrane</keyword>
<proteinExistence type="inferred from homology"/>
<dbReference type="NCBIfam" id="TIGR01144">
    <property type="entry name" value="ATP_synt_b"/>
    <property type="match status" value="1"/>
</dbReference>
<dbReference type="EMBL" id="JARVCO010000010">
    <property type="protein sequence ID" value="MDZ8118635.1"/>
    <property type="molecule type" value="Genomic_DNA"/>
</dbReference>
<keyword evidence="19" id="KW-1185">Reference proteome</keyword>
<keyword evidence="2 15" id="KW-0813">Transport</keyword>
<evidence type="ECO:0000256" key="1">
    <source>
        <dbReference type="ARBA" id="ARBA00005513"/>
    </source>
</evidence>
<keyword evidence="5 15" id="KW-0812">Transmembrane</keyword>
<feature type="transmembrane region" description="Helical" evidence="15">
    <location>
        <begin position="41"/>
        <end position="61"/>
    </location>
</feature>
<evidence type="ECO:0000256" key="14">
    <source>
        <dbReference type="ARBA" id="ARBA00037847"/>
    </source>
</evidence>
<evidence type="ECO:0000256" key="11">
    <source>
        <dbReference type="ARBA" id="ARBA00025198"/>
    </source>
</evidence>
<evidence type="ECO:0000256" key="15">
    <source>
        <dbReference type="HAMAP-Rule" id="MF_01398"/>
    </source>
</evidence>
<comment type="similarity">
    <text evidence="1 15 16">Belongs to the ATPase B chain family.</text>
</comment>
<reference evidence="18 19" key="1">
    <citation type="journal article" date="2024" name="Appl. Environ. Microbiol.">
        <title>Pontiella agarivorans sp. nov., a novel marine anaerobic bacterium capable of degrading macroalgal polysaccharides and fixing nitrogen.</title>
        <authorList>
            <person name="Liu N."/>
            <person name="Kivenson V."/>
            <person name="Peng X."/>
            <person name="Cui Z."/>
            <person name="Lankiewicz T.S."/>
            <person name="Gosselin K.M."/>
            <person name="English C.J."/>
            <person name="Blair E.M."/>
            <person name="O'Malley M.A."/>
            <person name="Valentine D.L."/>
        </authorList>
    </citation>
    <scope>NUCLEOTIDE SEQUENCE [LARGE SCALE GENOMIC DNA]</scope>
    <source>
        <strain evidence="18 19">NLcol2</strain>
    </source>
</reference>
<evidence type="ECO:0000256" key="3">
    <source>
        <dbReference type="ARBA" id="ARBA00022475"/>
    </source>
</evidence>
<comment type="subunit">
    <text evidence="13">F-type ATPases have 2 components, F(1) - the catalytic core - and F(0) - the membrane proton channel. F(1) has five subunits: alpha(3), beta(3), gamma(1), delta(1), epsilon(1). F(0) has four main subunits: a(1), b(2) and c(10-14). The alpha and beta chains form an alternating ring which encloses part of the gamma chain. F(1) is attached to F(0) by a central stalk formed by the gamma and epsilon chains, while a peripheral stalk is formed by the delta and b chains.</text>
</comment>
<dbReference type="Pfam" id="PF00430">
    <property type="entry name" value="ATP-synt_B"/>
    <property type="match status" value="1"/>
</dbReference>
<organism evidence="18 19">
    <name type="scientific">Pontiella agarivorans</name>
    <dbReference type="NCBI Taxonomy" id="3038953"/>
    <lineage>
        <taxon>Bacteria</taxon>
        <taxon>Pseudomonadati</taxon>
        <taxon>Kiritimatiellota</taxon>
        <taxon>Kiritimatiellia</taxon>
        <taxon>Kiritimatiellales</taxon>
        <taxon>Pontiellaceae</taxon>
        <taxon>Pontiella</taxon>
    </lineage>
</organism>
<evidence type="ECO:0000313" key="18">
    <source>
        <dbReference type="EMBL" id="MDZ8118635.1"/>
    </source>
</evidence>
<gene>
    <name evidence="15 18" type="primary">atpF</name>
    <name evidence="18" type="ORF">P9H32_08335</name>
</gene>
<evidence type="ECO:0000256" key="17">
    <source>
        <dbReference type="SAM" id="Coils"/>
    </source>
</evidence>
<comment type="function">
    <text evidence="11 15">F(1)F(0) ATP synthase produces ATP from ADP in the presence of a proton or sodium gradient. F-type ATPases consist of two structural domains, F(1) containing the extramembraneous catalytic core and F(0) containing the membrane proton channel, linked together by a central stalk and a peripheral stalk. During catalysis, ATP synthesis in the catalytic domain of F(1) is coupled via a rotary mechanism of the central stalk subunits to proton translocation.</text>
</comment>
<dbReference type="InterPro" id="IPR002146">
    <property type="entry name" value="ATP_synth_b/b'su_bac/chlpt"/>
</dbReference>
<keyword evidence="6 15" id="KW-0375">Hydrogen ion transport</keyword>
<keyword evidence="10 15" id="KW-0066">ATP synthesis</keyword>
<evidence type="ECO:0000256" key="16">
    <source>
        <dbReference type="RuleBase" id="RU003848"/>
    </source>
</evidence>
<dbReference type="RefSeq" id="WP_322608433.1">
    <property type="nucleotide sequence ID" value="NZ_JARVCO010000010.1"/>
</dbReference>
<comment type="subunit">
    <text evidence="15">F-type ATPases have 2 components, F(1) - the catalytic core - and F(0) - the membrane proton channel. F(1) has five subunits: alpha(3), beta(3), gamma(1), delta(1), epsilon(1). F(0) has three main subunits: a(1), b(2) and c(10-14). The alpha and beta chains form an alternating ring which encloses part of the gamma chain. F(1) is attached to F(0) by a central stalk formed by the gamma and epsilon chains, while a peripheral stalk is formed by the delta and b chains.</text>
</comment>
<dbReference type="HAMAP" id="MF_01398">
    <property type="entry name" value="ATP_synth_b_bprime"/>
    <property type="match status" value="1"/>
</dbReference>
<keyword evidence="9 15" id="KW-0472">Membrane</keyword>
<evidence type="ECO:0000256" key="12">
    <source>
        <dbReference type="ARBA" id="ARBA00025614"/>
    </source>
</evidence>
<evidence type="ECO:0000256" key="8">
    <source>
        <dbReference type="ARBA" id="ARBA00023065"/>
    </source>
</evidence>
<dbReference type="PANTHER" id="PTHR33445">
    <property type="entry name" value="ATP SYNTHASE SUBUNIT B', CHLOROPLASTIC"/>
    <property type="match status" value="1"/>
</dbReference>
<accession>A0ABU5MWT1</accession>
<evidence type="ECO:0000256" key="2">
    <source>
        <dbReference type="ARBA" id="ARBA00022448"/>
    </source>
</evidence>
<keyword evidence="7 15" id="KW-1133">Transmembrane helix</keyword>
<comment type="function">
    <text evidence="12">Component of the F(0) channel, it forms part of the peripheral stalk, linking F(1) to F(0). The b'-subunit is a diverged and duplicated form of b found in plants and photosynthetic bacteria.</text>
</comment>
<evidence type="ECO:0000256" key="9">
    <source>
        <dbReference type="ARBA" id="ARBA00023136"/>
    </source>
</evidence>
<dbReference type="PANTHER" id="PTHR33445:SF1">
    <property type="entry name" value="ATP SYNTHASE SUBUNIT B"/>
    <property type="match status" value="1"/>
</dbReference>
<keyword evidence="8 15" id="KW-0406">Ion transport</keyword>
<keyword evidence="4 15" id="KW-0138">CF(0)</keyword>
<comment type="caution">
    <text evidence="18">The sequence shown here is derived from an EMBL/GenBank/DDBJ whole genome shotgun (WGS) entry which is preliminary data.</text>
</comment>
<comment type="subcellular location">
    <subcellularLocation>
        <location evidence="15">Cell membrane</location>
        <topology evidence="15">Single-pass membrane protein</topology>
    </subcellularLocation>
    <subcellularLocation>
        <location evidence="14">Endomembrane system</location>
        <topology evidence="14">Single-pass membrane protein</topology>
    </subcellularLocation>
</comment>
<evidence type="ECO:0000256" key="7">
    <source>
        <dbReference type="ARBA" id="ARBA00022989"/>
    </source>
</evidence>
<sequence length="191" mass="21124">MADSAQNTEQPQGLAGIIEAHAVHEGDHHEGVNPMEISGGMVIWTWVLFAITLLALYKIAWKPILGALDKREEEIQESIDNAEKLREEIDGLEAFKAEQIGLAESEAKVIVESGRKAAHEQARVIEEKAHDAAQILTENATRDIESSRATAEEALRIESAKWARELAGKLIDANLDDEKNRALTDKLIQEL</sequence>
<keyword evidence="17" id="KW-0175">Coiled coil</keyword>
<evidence type="ECO:0000256" key="4">
    <source>
        <dbReference type="ARBA" id="ARBA00022547"/>
    </source>
</evidence>
<evidence type="ECO:0000256" key="5">
    <source>
        <dbReference type="ARBA" id="ARBA00022692"/>
    </source>
</evidence>
<feature type="coiled-coil region" evidence="17">
    <location>
        <begin position="65"/>
        <end position="95"/>
    </location>
</feature>
<name>A0ABU5MWT1_9BACT</name>
<evidence type="ECO:0000313" key="19">
    <source>
        <dbReference type="Proteomes" id="UP001290861"/>
    </source>
</evidence>
<evidence type="ECO:0000256" key="6">
    <source>
        <dbReference type="ARBA" id="ARBA00022781"/>
    </source>
</evidence>
<evidence type="ECO:0000256" key="10">
    <source>
        <dbReference type="ARBA" id="ARBA00023310"/>
    </source>
</evidence>
<protein>
    <recommendedName>
        <fullName evidence="15">ATP synthase subunit b</fullName>
    </recommendedName>
    <alternativeName>
        <fullName evidence="15">ATP synthase F(0) sector subunit b</fullName>
    </alternativeName>
    <alternativeName>
        <fullName evidence="15">ATPase subunit I</fullName>
    </alternativeName>
    <alternativeName>
        <fullName evidence="15">F-type ATPase subunit b</fullName>
        <shortName evidence="15">F-ATPase subunit b</shortName>
    </alternativeName>
</protein>
<dbReference type="InterPro" id="IPR005864">
    <property type="entry name" value="ATP_synth_F0_bsu_bac"/>
</dbReference>
<dbReference type="Proteomes" id="UP001290861">
    <property type="component" value="Unassembled WGS sequence"/>
</dbReference>
<dbReference type="InterPro" id="IPR050059">
    <property type="entry name" value="ATP_synthase_B_chain"/>
</dbReference>
<evidence type="ECO:0000256" key="13">
    <source>
        <dbReference type="ARBA" id="ARBA00026054"/>
    </source>
</evidence>
<dbReference type="CDD" id="cd06503">
    <property type="entry name" value="ATP-synt_Fo_b"/>
    <property type="match status" value="1"/>
</dbReference>